<reference evidence="12 15" key="4">
    <citation type="submission" date="2018-08" db="EMBL/GenBank/DDBJ databases">
        <title>A genome reference for cultivated species of the human gut microbiota.</title>
        <authorList>
            <person name="Zou Y."/>
            <person name="Xue W."/>
            <person name="Luo G."/>
        </authorList>
    </citation>
    <scope>NUCLEOTIDE SEQUENCE [LARGE SCALE GENOMIC DNA]</scope>
    <source>
        <strain evidence="12 15">TF05-12AC</strain>
    </source>
</reference>
<keyword evidence="7 8" id="KW-0472">Membrane</keyword>
<evidence type="ECO:0000256" key="6">
    <source>
        <dbReference type="ARBA" id="ARBA00022989"/>
    </source>
</evidence>
<evidence type="ECO:0000256" key="3">
    <source>
        <dbReference type="ARBA" id="ARBA00022448"/>
    </source>
</evidence>
<dbReference type="PANTHER" id="PTHR42929">
    <property type="entry name" value="INNER MEMBRANE ABC TRANSPORTER PERMEASE PROTEIN YDCU-RELATED-RELATED"/>
    <property type="match status" value="1"/>
</dbReference>
<comment type="subcellular location">
    <subcellularLocation>
        <location evidence="1 8">Cell membrane</location>
        <topology evidence="1 8">Multi-pass membrane protein</topology>
    </subcellularLocation>
</comment>
<evidence type="ECO:0000313" key="14">
    <source>
        <dbReference type="Proteomes" id="UP000196386"/>
    </source>
</evidence>
<dbReference type="EMBL" id="CZBE01000022">
    <property type="protein sequence ID" value="CUQ04491.1"/>
    <property type="molecule type" value="Genomic_DNA"/>
</dbReference>
<gene>
    <name evidence="10" type="primary">potB_2</name>
    <name evidence="11" type="ORF">B5F11_12010</name>
    <name evidence="12" type="ORF">DXC40_08445</name>
    <name evidence="10" type="ORF">ERS852551_02892</name>
</gene>
<evidence type="ECO:0000256" key="8">
    <source>
        <dbReference type="RuleBase" id="RU363032"/>
    </source>
</evidence>
<dbReference type="Proteomes" id="UP000095765">
    <property type="component" value="Unassembled WGS sequence"/>
</dbReference>
<evidence type="ECO:0000313" key="11">
    <source>
        <dbReference type="EMBL" id="OUP68839.1"/>
    </source>
</evidence>
<dbReference type="RefSeq" id="WP_006873697.1">
    <property type="nucleotide sequence ID" value="NZ_CABIWA010000010.1"/>
</dbReference>
<evidence type="ECO:0000313" key="12">
    <source>
        <dbReference type="EMBL" id="RGE68351.1"/>
    </source>
</evidence>
<evidence type="ECO:0000256" key="4">
    <source>
        <dbReference type="ARBA" id="ARBA00022475"/>
    </source>
</evidence>
<feature type="transmembrane region" description="Helical" evidence="8">
    <location>
        <begin position="108"/>
        <end position="128"/>
    </location>
</feature>
<evidence type="ECO:0000313" key="13">
    <source>
        <dbReference type="Proteomes" id="UP000095765"/>
    </source>
</evidence>
<dbReference type="SUPFAM" id="SSF161098">
    <property type="entry name" value="MetI-like"/>
    <property type="match status" value="1"/>
</dbReference>
<evidence type="ECO:0000256" key="2">
    <source>
        <dbReference type="ARBA" id="ARBA00007069"/>
    </source>
</evidence>
<organism evidence="10 13">
    <name type="scientific">Anaerotruncus colihominis</name>
    <dbReference type="NCBI Taxonomy" id="169435"/>
    <lineage>
        <taxon>Bacteria</taxon>
        <taxon>Bacillati</taxon>
        <taxon>Bacillota</taxon>
        <taxon>Clostridia</taxon>
        <taxon>Eubacteriales</taxon>
        <taxon>Oscillospiraceae</taxon>
        <taxon>Anaerotruncus</taxon>
    </lineage>
</organism>
<protein>
    <submittedName>
        <fullName evidence="12">ABC transporter permease</fullName>
    </submittedName>
    <submittedName>
        <fullName evidence="10">Spermidine/putrescine transport system permease protein PotB</fullName>
    </submittedName>
</protein>
<comment type="similarity">
    <text evidence="2">Belongs to the binding-protein-dependent transport system permease family. CysTW subfamily.</text>
</comment>
<dbReference type="EMBL" id="NFKP01000014">
    <property type="protein sequence ID" value="OUP68839.1"/>
    <property type="molecule type" value="Genomic_DNA"/>
</dbReference>
<dbReference type="Proteomes" id="UP000260828">
    <property type="component" value="Unassembled WGS sequence"/>
</dbReference>
<feature type="transmembrane region" description="Helical" evidence="8">
    <location>
        <begin position="256"/>
        <end position="277"/>
    </location>
</feature>
<evidence type="ECO:0000256" key="7">
    <source>
        <dbReference type="ARBA" id="ARBA00023136"/>
    </source>
</evidence>
<proteinExistence type="inferred from homology"/>
<dbReference type="GeneID" id="72462990"/>
<evidence type="ECO:0000313" key="15">
    <source>
        <dbReference type="Proteomes" id="UP000260828"/>
    </source>
</evidence>
<dbReference type="GO" id="GO:0005886">
    <property type="term" value="C:plasma membrane"/>
    <property type="evidence" value="ECO:0007669"/>
    <property type="project" value="UniProtKB-SubCell"/>
</dbReference>
<reference evidence="11" key="3">
    <citation type="journal article" date="2018" name="BMC Genomics">
        <title>Whole genome sequencing and function prediction of 133 gut anaerobes isolated from chicken caecum in pure cultures.</title>
        <authorList>
            <person name="Medvecky M."/>
            <person name="Cejkova D."/>
            <person name="Polansky O."/>
            <person name="Karasova D."/>
            <person name="Kubasova T."/>
            <person name="Cizek A."/>
            <person name="Rychlik I."/>
        </authorList>
    </citation>
    <scope>NUCLEOTIDE SEQUENCE</scope>
    <source>
        <strain evidence="11">An175</strain>
    </source>
</reference>
<feature type="transmembrane region" description="Helical" evidence="8">
    <location>
        <begin position="12"/>
        <end position="40"/>
    </location>
</feature>
<dbReference type="OrthoDB" id="9807047at2"/>
<keyword evidence="4" id="KW-1003">Cell membrane</keyword>
<dbReference type="PANTHER" id="PTHR42929:SF1">
    <property type="entry name" value="INNER MEMBRANE ABC TRANSPORTER PERMEASE PROTEIN YDCU-RELATED"/>
    <property type="match status" value="1"/>
</dbReference>
<dbReference type="CDD" id="cd06261">
    <property type="entry name" value="TM_PBP2"/>
    <property type="match status" value="1"/>
</dbReference>
<accession>A0A174T7L3</accession>
<feature type="transmembrane region" description="Helical" evidence="8">
    <location>
        <begin position="75"/>
        <end position="96"/>
    </location>
</feature>
<reference evidence="10 13" key="1">
    <citation type="submission" date="2015-09" db="EMBL/GenBank/DDBJ databases">
        <authorList>
            <consortium name="Pathogen Informatics"/>
        </authorList>
    </citation>
    <scope>NUCLEOTIDE SEQUENCE [LARGE SCALE GENOMIC DNA]</scope>
    <source>
        <strain evidence="10 13">2789STDY5834939</strain>
    </source>
</reference>
<sequence>MSSLSKKKFQLVTLWTAPSIVLLLCLTIVPLVMLLVFSFMNRNIFAGEPWPGWTMNNLTRMIESNTFWRLLGKSLMTALKVTLICIVAAYPTAWAIAKIVKPKNRSIFMMVVILPFFTSQLLLIYAMMNLIQSGGLLLTFLDAIGFHNVPTMLYTNKATILILTYEYLPYMILCLYSSLEGIGDNLIQASLILGANKWKTFTNIVFPMSVPGLLSGVLLVFVPVAGSFMEPGLVGGANGAMVGSMIDTQYSGSLNMGYGAVLSCTLLIVLSIIMGLVRLATARAQKAIGGDVE</sequence>
<feature type="transmembrane region" description="Helical" evidence="8">
    <location>
        <begin position="200"/>
        <end position="222"/>
    </location>
</feature>
<dbReference type="Pfam" id="PF00528">
    <property type="entry name" value="BPD_transp_1"/>
    <property type="match status" value="1"/>
</dbReference>
<dbReference type="Gene3D" id="1.10.3720.10">
    <property type="entry name" value="MetI-like"/>
    <property type="match status" value="1"/>
</dbReference>
<name>A0A174T7L3_9FIRM</name>
<reference evidence="14" key="2">
    <citation type="submission" date="2017-04" db="EMBL/GenBank/DDBJ databases">
        <title>Function of individual gut microbiota members based on whole genome sequencing of pure cultures obtained from chicken caecum.</title>
        <authorList>
            <person name="Medvecky M."/>
            <person name="Cejkova D."/>
            <person name="Polansky O."/>
            <person name="Karasova D."/>
            <person name="Kubasova T."/>
            <person name="Cizek A."/>
            <person name="Rychlik I."/>
        </authorList>
    </citation>
    <scope>NUCLEOTIDE SEQUENCE [LARGE SCALE GENOMIC DNA]</scope>
    <source>
        <strain evidence="14">An175</strain>
    </source>
</reference>
<evidence type="ECO:0000256" key="1">
    <source>
        <dbReference type="ARBA" id="ARBA00004651"/>
    </source>
</evidence>
<dbReference type="GO" id="GO:0055085">
    <property type="term" value="P:transmembrane transport"/>
    <property type="evidence" value="ECO:0007669"/>
    <property type="project" value="InterPro"/>
</dbReference>
<keyword evidence="3 8" id="KW-0813">Transport</keyword>
<feature type="transmembrane region" description="Helical" evidence="8">
    <location>
        <begin position="158"/>
        <end position="179"/>
    </location>
</feature>
<evidence type="ECO:0000259" key="9">
    <source>
        <dbReference type="PROSITE" id="PS50928"/>
    </source>
</evidence>
<dbReference type="InterPro" id="IPR000515">
    <property type="entry name" value="MetI-like"/>
</dbReference>
<feature type="domain" description="ABC transmembrane type-1" evidence="9">
    <location>
        <begin position="71"/>
        <end position="279"/>
    </location>
</feature>
<keyword evidence="6 8" id="KW-1133">Transmembrane helix</keyword>
<dbReference type="Proteomes" id="UP000196386">
    <property type="component" value="Unassembled WGS sequence"/>
</dbReference>
<dbReference type="InterPro" id="IPR035906">
    <property type="entry name" value="MetI-like_sf"/>
</dbReference>
<dbReference type="EMBL" id="QVME01000003">
    <property type="protein sequence ID" value="RGE68351.1"/>
    <property type="molecule type" value="Genomic_DNA"/>
</dbReference>
<keyword evidence="5 8" id="KW-0812">Transmembrane</keyword>
<dbReference type="AlphaFoldDB" id="A0A174T7L3"/>
<evidence type="ECO:0000313" key="10">
    <source>
        <dbReference type="EMBL" id="CUQ04491.1"/>
    </source>
</evidence>
<evidence type="ECO:0000256" key="5">
    <source>
        <dbReference type="ARBA" id="ARBA00022692"/>
    </source>
</evidence>
<dbReference type="PROSITE" id="PS50928">
    <property type="entry name" value="ABC_TM1"/>
    <property type="match status" value="1"/>
</dbReference>